<feature type="chain" id="PRO_5007831952" evidence="2">
    <location>
        <begin position="19"/>
        <end position="97"/>
    </location>
</feature>
<dbReference type="EMBL" id="CP093346">
    <property type="protein sequence ID" value="WOG96875.1"/>
    <property type="molecule type" value="Genomic_DNA"/>
</dbReference>
<evidence type="ECO:0000313" key="5">
    <source>
        <dbReference type="Proteomes" id="UP000077755"/>
    </source>
</evidence>
<gene>
    <name evidence="3" type="ORF">DCAR_014686</name>
    <name evidence="4" type="ORF">DCAR_0416213</name>
</gene>
<feature type="region of interest" description="Disordered" evidence="1">
    <location>
        <begin position="33"/>
        <end position="52"/>
    </location>
</feature>
<evidence type="ECO:0000313" key="3">
    <source>
        <dbReference type="EMBL" id="KZM97952.1"/>
    </source>
</evidence>
<accession>A0A162A997</accession>
<dbReference type="Gramene" id="KZM97952">
    <property type="protein sequence ID" value="KZM97952"/>
    <property type="gene ID" value="DCAR_014686"/>
</dbReference>
<proteinExistence type="predicted"/>
<keyword evidence="2" id="KW-0732">Signal</keyword>
<protein>
    <submittedName>
        <fullName evidence="3">Uncharacterized protein</fullName>
    </submittedName>
</protein>
<feature type="signal peptide" evidence="2">
    <location>
        <begin position="1"/>
        <end position="18"/>
    </location>
</feature>
<evidence type="ECO:0000256" key="1">
    <source>
        <dbReference type="SAM" id="MobiDB-lite"/>
    </source>
</evidence>
<dbReference type="AlphaFoldDB" id="A0A162A997"/>
<evidence type="ECO:0000256" key="2">
    <source>
        <dbReference type="SAM" id="SignalP"/>
    </source>
</evidence>
<keyword evidence="5" id="KW-1185">Reference proteome</keyword>
<dbReference type="EMBL" id="LNRQ01000004">
    <property type="protein sequence ID" value="KZM97952.1"/>
    <property type="molecule type" value="Genomic_DNA"/>
</dbReference>
<evidence type="ECO:0000313" key="4">
    <source>
        <dbReference type="EMBL" id="WOG96875.1"/>
    </source>
</evidence>
<reference evidence="3" key="1">
    <citation type="journal article" date="2016" name="Nat. Genet.">
        <title>A high-quality carrot genome assembly provides new insights into carotenoid accumulation and asterid genome evolution.</title>
        <authorList>
            <person name="Iorizzo M."/>
            <person name="Ellison S."/>
            <person name="Senalik D."/>
            <person name="Zeng P."/>
            <person name="Satapoomin P."/>
            <person name="Huang J."/>
            <person name="Bowman M."/>
            <person name="Iovene M."/>
            <person name="Sanseverino W."/>
            <person name="Cavagnaro P."/>
            <person name="Yildiz M."/>
            <person name="Macko-Podgorni A."/>
            <person name="Moranska E."/>
            <person name="Grzebelus E."/>
            <person name="Grzebelus D."/>
            <person name="Ashrafi H."/>
            <person name="Zheng Z."/>
            <person name="Cheng S."/>
            <person name="Spooner D."/>
            <person name="Van Deynze A."/>
            <person name="Simon P."/>
        </authorList>
    </citation>
    <scope>NUCLEOTIDE SEQUENCE [LARGE SCALE GENOMIC DNA]</scope>
    <source>
        <tissue evidence="3">Leaf</tissue>
    </source>
</reference>
<feature type="region of interest" description="Disordered" evidence="1">
    <location>
        <begin position="75"/>
        <end position="97"/>
    </location>
</feature>
<reference evidence="4" key="2">
    <citation type="submission" date="2022-03" db="EMBL/GenBank/DDBJ databases">
        <title>Draft title - Genomic analysis of global carrot germplasm unveils the trajectory of domestication and the origin of high carotenoid orange carrot.</title>
        <authorList>
            <person name="Iorizzo M."/>
            <person name="Ellison S."/>
            <person name="Senalik D."/>
            <person name="Macko-Podgorni A."/>
            <person name="Grzebelus D."/>
            <person name="Bostan H."/>
            <person name="Rolling W."/>
            <person name="Curaba J."/>
            <person name="Simon P."/>
        </authorList>
    </citation>
    <scope>NUCLEOTIDE SEQUENCE</scope>
    <source>
        <tissue evidence="4">Leaf</tissue>
    </source>
</reference>
<name>A0A162A997_DAUCS</name>
<sequence length="97" mass="10568">MRLVGLLFAVVMVHLILTTLECRALARSDIFKNHRHHEQRDSTSVAGGEGVTTSFLNSGNDLSCSNSSFNQQSICANSTGNDDKRLVPTGSNPLHNR</sequence>
<dbReference type="Proteomes" id="UP000077755">
    <property type="component" value="Chromosome 4"/>
</dbReference>
<organism evidence="3">
    <name type="scientific">Daucus carota subsp. sativus</name>
    <name type="common">Carrot</name>
    <dbReference type="NCBI Taxonomy" id="79200"/>
    <lineage>
        <taxon>Eukaryota</taxon>
        <taxon>Viridiplantae</taxon>
        <taxon>Streptophyta</taxon>
        <taxon>Embryophyta</taxon>
        <taxon>Tracheophyta</taxon>
        <taxon>Spermatophyta</taxon>
        <taxon>Magnoliopsida</taxon>
        <taxon>eudicotyledons</taxon>
        <taxon>Gunneridae</taxon>
        <taxon>Pentapetalae</taxon>
        <taxon>asterids</taxon>
        <taxon>campanulids</taxon>
        <taxon>Apiales</taxon>
        <taxon>Apiaceae</taxon>
        <taxon>Apioideae</taxon>
        <taxon>Scandiceae</taxon>
        <taxon>Daucinae</taxon>
        <taxon>Daucus</taxon>
        <taxon>Daucus sect. Daucus</taxon>
    </lineage>
</organism>